<comment type="caution">
    <text evidence="2">The sequence shown here is derived from an EMBL/GenBank/DDBJ whole genome shotgun (WGS) entry which is preliminary data.</text>
</comment>
<name>A0A948RYW4_UNCEI</name>
<reference evidence="2" key="1">
    <citation type="submission" date="2021-05" db="EMBL/GenBank/DDBJ databases">
        <title>Energy efficiency and biological interactions define the core microbiome of deep oligotrophic groundwater.</title>
        <authorList>
            <person name="Mehrshad M."/>
            <person name="Lopez-Fernandez M."/>
            <person name="Bell E."/>
            <person name="Bernier-Latmani R."/>
            <person name="Bertilsson S."/>
            <person name="Dopson M."/>
        </authorList>
    </citation>
    <scope>NUCLEOTIDE SEQUENCE</scope>
    <source>
        <strain evidence="2">Modern_marine.mb.64</strain>
    </source>
</reference>
<evidence type="ECO:0000259" key="1">
    <source>
        <dbReference type="Pfam" id="PF13860"/>
    </source>
</evidence>
<dbReference type="Gene3D" id="2.60.40.4070">
    <property type="match status" value="1"/>
</dbReference>
<protein>
    <recommendedName>
        <fullName evidence="1">FlgD/Vpr Ig-like domain-containing protein</fullName>
    </recommendedName>
</protein>
<proteinExistence type="predicted"/>
<accession>A0A948RYW4</accession>
<organism evidence="2 3">
    <name type="scientific">Eiseniibacteriota bacterium</name>
    <dbReference type="NCBI Taxonomy" id="2212470"/>
    <lineage>
        <taxon>Bacteria</taxon>
        <taxon>Candidatus Eiseniibacteriota</taxon>
    </lineage>
</organism>
<sequence length="741" mass="81453">MRRHPVSFGLLLVLAGLLFTHVALARDISRQLALILDEPLAGRLQTGILRDRVLPLAAMESYDGGPRSRPVTVEAWRQMYSEIRRASVAPPSQPALEEVRQRGLEAGRRGVLPIAIMNFRYETIRNDALESGALIIREGRLEVGEGDPLVLRRLFAATPLTGRTYRGGLVVFRLNRELFFTNDPAGWQGLDIDFDDGQGFLPAVLDRDYAVRYTSTGLKTIRLRLTMDSGEMLLAASRFDVRALETPLPDDTLHITAAIPYAGQFGTGEAYVYLADQHAAIANPAVLLEGFDLDNSMNWDELYELLNREQLIEEIRNRGFDAVVLNFTDATDYIQRNAFVAVELIQQIKGIIDPAQDMALAGASMGGLVGRYALAYMETNGLEHRVRNFIAFDAPQGPANIPLGLQYWIWFFADQSTEAEAFLAALNSPAARQLLGYHFTDPPASTGATDPLRGVLLDELSGMGEYPSLPRKAAIINGSAAQVNQGFQAGDQLIQWEYTSFLVDITGNVWAVPDAGSHIIFDGLIDIILLPSDEAQVVVADTRPYDSAPGGWRSSQADLDATQAPYGDIVALHPNHCFIPTISSLALQTEDLFYNVAGDPNILDISPFDVVYFPMSNQEHVEITPENKEWILAELEYGVADVAMETPGFSPVAGIGPAVPNPFRAEARLRFLLPRNGPVQLGVWDVAGRRVASLVDGDREAGEHQMIWDGLGANGRRLPPGLYFMLLKGEGFAATRKVQIR</sequence>
<dbReference type="Pfam" id="PF13860">
    <property type="entry name" value="FlgD_ig"/>
    <property type="match status" value="1"/>
</dbReference>
<evidence type="ECO:0000313" key="2">
    <source>
        <dbReference type="EMBL" id="MBU2693375.1"/>
    </source>
</evidence>
<evidence type="ECO:0000313" key="3">
    <source>
        <dbReference type="Proteomes" id="UP000777784"/>
    </source>
</evidence>
<dbReference type="AlphaFoldDB" id="A0A948RYW4"/>
<dbReference type="Gene3D" id="3.40.50.1820">
    <property type="entry name" value="alpha/beta hydrolase"/>
    <property type="match status" value="1"/>
</dbReference>
<dbReference type="Proteomes" id="UP000777784">
    <property type="component" value="Unassembled WGS sequence"/>
</dbReference>
<dbReference type="InterPro" id="IPR025965">
    <property type="entry name" value="FlgD/Vpr_Ig-like"/>
</dbReference>
<gene>
    <name evidence="2" type="ORF">KJ970_20845</name>
</gene>
<dbReference type="SUPFAM" id="SSF53474">
    <property type="entry name" value="alpha/beta-Hydrolases"/>
    <property type="match status" value="1"/>
</dbReference>
<dbReference type="InterPro" id="IPR029058">
    <property type="entry name" value="AB_hydrolase_fold"/>
</dbReference>
<dbReference type="EMBL" id="JAHJDP010000119">
    <property type="protein sequence ID" value="MBU2693375.1"/>
    <property type="molecule type" value="Genomic_DNA"/>
</dbReference>
<feature type="domain" description="FlgD/Vpr Ig-like" evidence="1">
    <location>
        <begin position="679"/>
        <end position="723"/>
    </location>
</feature>